<reference evidence="2 3" key="1">
    <citation type="submission" date="2016-06" db="EMBL/GenBank/DDBJ databases">
        <authorList>
            <person name="Kjaerup R.B."/>
            <person name="Dalgaard T.S."/>
            <person name="Juul-Madsen H.R."/>
        </authorList>
    </citation>
    <scope>NUCLEOTIDE SEQUENCE [LARGE SCALE GENOMIC DNA]</scope>
    <source>
        <strain evidence="2 3">Pb300</strain>
    </source>
</reference>
<dbReference type="EMBL" id="LZYO01000392">
    <property type="protein sequence ID" value="ODH13982.1"/>
    <property type="molecule type" value="Genomic_DNA"/>
</dbReference>
<name>A0A1D2J6J6_PARBR</name>
<sequence length="145" mass="16171">MDKVNLAAQSTVHVRAVSLQSLATKSSSSMFLEIEKSRVDSSTYDNYPCLSAFSSSNFFTFIVVLVLVLSHDSTPDSKLKYTSYLDPKDQSVLVGWSWSNLKRVRRLFSPPLFNVSSHKMSGYPIPRLSLCAGLPPPPRGQIFHN</sequence>
<keyword evidence="1" id="KW-0812">Transmembrane</keyword>
<comment type="caution">
    <text evidence="2">The sequence shown here is derived from an EMBL/GenBank/DDBJ whole genome shotgun (WGS) entry which is preliminary data.</text>
</comment>
<evidence type="ECO:0000313" key="2">
    <source>
        <dbReference type="EMBL" id="ODH13982.1"/>
    </source>
</evidence>
<feature type="transmembrane region" description="Helical" evidence="1">
    <location>
        <begin position="50"/>
        <end position="70"/>
    </location>
</feature>
<keyword evidence="1" id="KW-1133">Transmembrane helix</keyword>
<dbReference type="VEuPathDB" id="FungiDB:PADG_11420"/>
<evidence type="ECO:0000313" key="3">
    <source>
        <dbReference type="Proteomes" id="UP000242814"/>
    </source>
</evidence>
<dbReference type="AlphaFoldDB" id="A0A1D2J6J6"/>
<protein>
    <submittedName>
        <fullName evidence="2">Uncharacterized protein</fullName>
    </submittedName>
</protein>
<organism evidence="2 3">
    <name type="scientific">Paracoccidioides brasiliensis</name>
    <dbReference type="NCBI Taxonomy" id="121759"/>
    <lineage>
        <taxon>Eukaryota</taxon>
        <taxon>Fungi</taxon>
        <taxon>Dikarya</taxon>
        <taxon>Ascomycota</taxon>
        <taxon>Pezizomycotina</taxon>
        <taxon>Eurotiomycetes</taxon>
        <taxon>Eurotiomycetidae</taxon>
        <taxon>Onygenales</taxon>
        <taxon>Ajellomycetaceae</taxon>
        <taxon>Paracoccidioides</taxon>
    </lineage>
</organism>
<gene>
    <name evidence="2" type="ORF">ACO22_06748</name>
</gene>
<accession>A0A1D2J6J6</accession>
<dbReference type="Proteomes" id="UP000242814">
    <property type="component" value="Unassembled WGS sequence"/>
</dbReference>
<keyword evidence="1" id="KW-0472">Membrane</keyword>
<dbReference type="VEuPathDB" id="FungiDB:PABG_11024"/>
<proteinExistence type="predicted"/>
<evidence type="ECO:0000256" key="1">
    <source>
        <dbReference type="SAM" id="Phobius"/>
    </source>
</evidence>